<dbReference type="RefSeq" id="WP_162087798.1">
    <property type="nucleotide sequence ID" value="NZ_CAJIMS010000001.1"/>
</dbReference>
<evidence type="ECO:0000313" key="2">
    <source>
        <dbReference type="EMBL" id="CAD7805574.1"/>
    </source>
</evidence>
<dbReference type="EMBL" id="CAJIMS010000001">
    <property type="protein sequence ID" value="CAD7805574.1"/>
    <property type="molecule type" value="Genomic_DNA"/>
</dbReference>
<keyword evidence="3" id="KW-1185">Reference proteome</keyword>
<dbReference type="AlphaFoldDB" id="A0A9N8QRU2"/>
<evidence type="ECO:0000313" key="3">
    <source>
        <dbReference type="Proteomes" id="UP000662618"/>
    </source>
</evidence>
<organism evidence="2 3">
    <name type="scientific">Chryseobacterium aquaeductus</name>
    <dbReference type="NCBI Taxonomy" id="2675056"/>
    <lineage>
        <taxon>Bacteria</taxon>
        <taxon>Pseudomonadati</taxon>
        <taxon>Bacteroidota</taxon>
        <taxon>Flavobacteriia</taxon>
        <taxon>Flavobacteriales</taxon>
        <taxon>Weeksellaceae</taxon>
        <taxon>Chryseobacterium group</taxon>
        <taxon>Chryseobacterium</taxon>
    </lineage>
</organism>
<accession>A0A9N8QRU2</accession>
<gene>
    <name evidence="2" type="ORF">CHRY9390_01386</name>
</gene>
<name>A0A9N8QRU2_9FLAO</name>
<sequence length="224" mass="25698">MIKDTSRIFMFFFLSLGAFLYSQDKNKKNILSTQNVLSKIIPNDKIDFWVLVQNNYGRNEELKISGTKKEYLPQSSGFNITPTEDSFYYIVYSKTGKISYITEVAGLKDLIGKVDNAEEAALSAVLDGYLIDEQFVDIAGNYYEDKTNYYLDLGKVTSKECPYEKKHFTLTVNKATAQVSKVTENGTYIELYTKKCANNPRLLKIEKKEEPVDEPKKKPVKKRK</sequence>
<feature type="compositionally biased region" description="Basic and acidic residues" evidence="1">
    <location>
        <begin position="205"/>
        <end position="217"/>
    </location>
</feature>
<feature type="region of interest" description="Disordered" evidence="1">
    <location>
        <begin position="205"/>
        <end position="224"/>
    </location>
</feature>
<evidence type="ECO:0000256" key="1">
    <source>
        <dbReference type="SAM" id="MobiDB-lite"/>
    </source>
</evidence>
<proteinExistence type="predicted"/>
<comment type="caution">
    <text evidence="2">The sequence shown here is derived from an EMBL/GenBank/DDBJ whole genome shotgun (WGS) entry which is preliminary data.</text>
</comment>
<protein>
    <submittedName>
        <fullName evidence="2">Uncharacterized protein</fullName>
    </submittedName>
</protein>
<reference evidence="2" key="1">
    <citation type="submission" date="2020-12" db="EMBL/GenBank/DDBJ databases">
        <authorList>
            <person name="Rodrigo-Torres L."/>
            <person name="Arahal R. D."/>
            <person name="Lucena T."/>
        </authorList>
    </citation>
    <scope>NUCLEOTIDE SEQUENCE</scope>
    <source>
        <strain evidence="2">CECT 9390</strain>
    </source>
</reference>
<dbReference type="Proteomes" id="UP000662618">
    <property type="component" value="Unassembled WGS sequence"/>
</dbReference>